<dbReference type="Pfam" id="PF04865">
    <property type="entry name" value="Baseplate_J"/>
    <property type="match status" value="1"/>
</dbReference>
<feature type="domain" description="Baseplate protein J-like barrel" evidence="3">
    <location>
        <begin position="91"/>
        <end position="164"/>
    </location>
</feature>
<dbReference type="RefSeq" id="WP_061273049.1">
    <property type="nucleotide sequence ID" value="NZ_CBCRXN010000003.1"/>
</dbReference>
<comment type="similarity">
    <text evidence="1">Belongs to the Mu gp47/PBSX XkdT family.</text>
</comment>
<reference evidence="6 7" key="1">
    <citation type="submission" date="2017-07" db="EMBL/GenBank/DDBJ databases">
        <title>A draft genome sequence of Komagataeibacter xylinus LMG 1515.</title>
        <authorList>
            <person name="Skraban J."/>
            <person name="Cleenwerck I."/>
            <person name="Vandamme P."/>
            <person name="Trcek J."/>
        </authorList>
    </citation>
    <scope>NUCLEOTIDE SEQUENCE [LARGE SCALE GENOMIC DNA]</scope>
    <source>
        <strain evidence="6 7">LMG 1515</strain>
    </source>
</reference>
<dbReference type="OrthoDB" id="7565172at2"/>
<sequence>MAYPRPTLSQLRQQALQDVVSGGIPGVVAVLRFSVLYVLAMVLAGLAWLHYGYIDWVSLQSVPWTATDEYLAAWGALKGVYRKGATAATGTATFPATGTSTIPAGTQFALQGGVLATATAESVTADGTTVVSWTASTSGSAGNVTLGTIATLSSPVPGIQTSGTVTGVTVSGADIEDEDDFRTRVMDAFQAQGEDGKQADYVDWAEAVTGVTRAWCVGNGFGAGTVVVYVMLDEANAATGGFPVGTDGTAAGDPRYTTATGDQLTVANAIQAERPVTALVIVCAPIAQPVDFVITDLGTGDTTANHAAIKTALADMFRRKSAPGGTINPNDWQEAIAAIGLDSFEVQSPTDPVVGANQGSMPVLGTVSGADGVAW</sequence>
<keyword evidence="2" id="KW-0812">Transmembrane</keyword>
<evidence type="ECO:0000256" key="1">
    <source>
        <dbReference type="ARBA" id="ARBA00038087"/>
    </source>
</evidence>
<dbReference type="PANTHER" id="PTHR37829">
    <property type="entry name" value="PHAGE-LIKE ELEMENT PBSX PROTEIN XKDT"/>
    <property type="match status" value="1"/>
</dbReference>
<dbReference type="STRING" id="1220579.GCA_001571345_01213"/>
<dbReference type="InterPro" id="IPR006949">
    <property type="entry name" value="Barrel_Baseplate_J-like"/>
</dbReference>
<keyword evidence="2" id="KW-0472">Membrane</keyword>
<feature type="transmembrane region" description="Helical" evidence="2">
    <location>
        <begin position="29"/>
        <end position="51"/>
    </location>
</feature>
<proteinExistence type="inferred from homology"/>
<dbReference type="Pfam" id="PF26078">
    <property type="entry name" value="Baseplate_J_M"/>
    <property type="match status" value="1"/>
</dbReference>
<organism evidence="6 7">
    <name type="scientific">Komagataeibacter xylinus</name>
    <name type="common">Gluconacetobacter xylinus</name>
    <dbReference type="NCBI Taxonomy" id="28448"/>
    <lineage>
        <taxon>Bacteria</taxon>
        <taxon>Pseudomonadati</taxon>
        <taxon>Pseudomonadota</taxon>
        <taxon>Alphaproteobacteria</taxon>
        <taxon>Acetobacterales</taxon>
        <taxon>Acetobacteraceae</taxon>
        <taxon>Komagataeibacter</taxon>
    </lineage>
</organism>
<feature type="domain" description="Baseplate J-like central" evidence="4">
    <location>
        <begin position="196"/>
        <end position="284"/>
    </location>
</feature>
<dbReference type="InterPro" id="IPR058530">
    <property type="entry name" value="Baseplate_J-like_C"/>
</dbReference>
<evidence type="ECO:0000259" key="4">
    <source>
        <dbReference type="Pfam" id="PF26078"/>
    </source>
</evidence>
<dbReference type="AlphaFoldDB" id="A0A318PMM5"/>
<keyword evidence="2" id="KW-1133">Transmembrane helix</keyword>
<name>A0A318PMM5_KOMXY</name>
<dbReference type="InterPro" id="IPR052399">
    <property type="entry name" value="Phage_Baseplate_Assmbl_Protein"/>
</dbReference>
<dbReference type="InterPro" id="IPR058531">
    <property type="entry name" value="Baseplate_J_M"/>
</dbReference>
<feature type="domain" description="Baseplate J-like C-terminal" evidence="5">
    <location>
        <begin position="294"/>
        <end position="368"/>
    </location>
</feature>
<keyword evidence="7" id="KW-1185">Reference proteome</keyword>
<dbReference type="Pfam" id="PF26079">
    <property type="entry name" value="Baseplate_J_C"/>
    <property type="match status" value="1"/>
</dbReference>
<evidence type="ECO:0000259" key="3">
    <source>
        <dbReference type="Pfam" id="PF04865"/>
    </source>
</evidence>
<gene>
    <name evidence="6" type="ORF">CFR75_06020</name>
</gene>
<evidence type="ECO:0000256" key="2">
    <source>
        <dbReference type="SAM" id="Phobius"/>
    </source>
</evidence>
<dbReference type="EMBL" id="NKUC01000009">
    <property type="protein sequence ID" value="PYD57373.1"/>
    <property type="molecule type" value="Genomic_DNA"/>
</dbReference>
<dbReference type="Proteomes" id="UP000248257">
    <property type="component" value="Unassembled WGS sequence"/>
</dbReference>
<protein>
    <submittedName>
        <fullName evidence="6">Uncharacterized protein</fullName>
    </submittedName>
</protein>
<accession>A0A318PMM5</accession>
<evidence type="ECO:0000259" key="5">
    <source>
        <dbReference type="Pfam" id="PF26079"/>
    </source>
</evidence>
<evidence type="ECO:0000313" key="6">
    <source>
        <dbReference type="EMBL" id="PYD57373.1"/>
    </source>
</evidence>
<evidence type="ECO:0000313" key="7">
    <source>
        <dbReference type="Proteomes" id="UP000248257"/>
    </source>
</evidence>
<dbReference type="PANTHER" id="PTHR37829:SF3">
    <property type="entry name" value="PROTEIN JAYE-RELATED"/>
    <property type="match status" value="1"/>
</dbReference>
<comment type="caution">
    <text evidence="6">The sequence shown here is derived from an EMBL/GenBank/DDBJ whole genome shotgun (WGS) entry which is preliminary data.</text>
</comment>